<dbReference type="InterPro" id="IPR011033">
    <property type="entry name" value="PRC_barrel-like_sf"/>
</dbReference>
<comment type="caution">
    <text evidence="2">The sequence shown here is derived from an EMBL/GenBank/DDBJ whole genome shotgun (WGS) entry which is preliminary data.</text>
</comment>
<sequence length="121" mass="13352">MPTATGHTSAIRAKKVIGTNVKDSSGHKLGEVEDIVLDKQSNQIMFAIVGFGGVLGIGEKFHPVPWSTLNYDKGEDSYVVNLTKEQLKAAPADSIEELTKNDGLGYRDQTYAYYKAKPYWQ</sequence>
<dbReference type="EMBL" id="JACHHZ010000005">
    <property type="protein sequence ID" value="MBB6095381.1"/>
    <property type="molecule type" value="Genomic_DNA"/>
</dbReference>
<feature type="domain" description="PRC-barrel" evidence="1">
    <location>
        <begin position="11"/>
        <end position="87"/>
    </location>
</feature>
<dbReference type="Proteomes" id="UP000588068">
    <property type="component" value="Unassembled WGS sequence"/>
</dbReference>
<gene>
    <name evidence="2" type="ORF">HNQ60_004271</name>
</gene>
<dbReference type="RefSeq" id="WP_184334761.1">
    <property type="nucleotide sequence ID" value="NZ_JACHHZ010000005.1"/>
</dbReference>
<evidence type="ECO:0000313" key="3">
    <source>
        <dbReference type="Proteomes" id="UP000588068"/>
    </source>
</evidence>
<accession>A0A841HPW8</accession>
<dbReference type="SUPFAM" id="SSF50346">
    <property type="entry name" value="PRC-barrel domain"/>
    <property type="match status" value="1"/>
</dbReference>
<evidence type="ECO:0000259" key="1">
    <source>
        <dbReference type="Pfam" id="PF05239"/>
    </source>
</evidence>
<organism evidence="2 3">
    <name type="scientific">Povalibacter uvarum</name>
    <dbReference type="NCBI Taxonomy" id="732238"/>
    <lineage>
        <taxon>Bacteria</taxon>
        <taxon>Pseudomonadati</taxon>
        <taxon>Pseudomonadota</taxon>
        <taxon>Gammaproteobacteria</taxon>
        <taxon>Steroidobacterales</taxon>
        <taxon>Steroidobacteraceae</taxon>
        <taxon>Povalibacter</taxon>
    </lineage>
</organism>
<dbReference type="InterPro" id="IPR027275">
    <property type="entry name" value="PRC-brl_dom"/>
</dbReference>
<dbReference type="PANTHER" id="PTHR36505">
    <property type="entry name" value="BLR1072 PROTEIN"/>
    <property type="match status" value="1"/>
</dbReference>
<keyword evidence="3" id="KW-1185">Reference proteome</keyword>
<evidence type="ECO:0000313" key="2">
    <source>
        <dbReference type="EMBL" id="MBB6095381.1"/>
    </source>
</evidence>
<reference evidence="2 3" key="1">
    <citation type="submission" date="2020-08" db="EMBL/GenBank/DDBJ databases">
        <title>Genomic Encyclopedia of Type Strains, Phase IV (KMG-IV): sequencing the most valuable type-strain genomes for metagenomic binning, comparative biology and taxonomic classification.</title>
        <authorList>
            <person name="Goeker M."/>
        </authorList>
    </citation>
    <scope>NUCLEOTIDE SEQUENCE [LARGE SCALE GENOMIC DNA]</scope>
    <source>
        <strain evidence="2 3">DSM 26723</strain>
    </source>
</reference>
<proteinExistence type="predicted"/>
<dbReference type="Pfam" id="PF05239">
    <property type="entry name" value="PRC"/>
    <property type="match status" value="1"/>
</dbReference>
<dbReference type="Gene3D" id="2.30.30.240">
    <property type="entry name" value="PRC-barrel domain"/>
    <property type="match status" value="1"/>
</dbReference>
<dbReference type="AlphaFoldDB" id="A0A841HPW8"/>
<name>A0A841HPW8_9GAMM</name>
<dbReference type="PANTHER" id="PTHR36505:SF1">
    <property type="entry name" value="BLR1072 PROTEIN"/>
    <property type="match status" value="1"/>
</dbReference>
<protein>
    <submittedName>
        <fullName evidence="2">Sporulation protein YlmC with PRC-barrel domain</fullName>
    </submittedName>
</protein>